<proteinExistence type="predicted"/>
<sequence>MRMTPIREVLVVGRVIVLVRHILGTDPACYESNTFLAKSSWRDMLRQKQEMKNLLFVCSRNQWRSPTGEEVWRRQPGFNARSAGTSPKARKTVSGADIRWADVVFVMEKKHKNRLTAEFSRLLDHKPLYVLDIPDEYQYMDPELVEEIEQKVALVLDQKTQ</sequence>
<keyword evidence="3" id="KW-1185">Reference proteome</keyword>
<dbReference type="EMBL" id="FIZX01000001">
    <property type="protein sequence ID" value="CZF78433.1"/>
    <property type="molecule type" value="Genomic_DNA"/>
</dbReference>
<dbReference type="SMART" id="SM00226">
    <property type="entry name" value="LMWPc"/>
    <property type="match status" value="1"/>
</dbReference>
<dbReference type="Gene3D" id="3.40.50.2300">
    <property type="match status" value="1"/>
</dbReference>
<evidence type="ECO:0000313" key="3">
    <source>
        <dbReference type="Proteomes" id="UP000071641"/>
    </source>
</evidence>
<feature type="domain" description="Phosphotyrosine protein phosphatase I" evidence="1">
    <location>
        <begin position="52"/>
        <end position="158"/>
    </location>
</feature>
<protein>
    <submittedName>
        <fullName evidence="2">Low molecular weight phosphotyrosine protein phosphatase</fullName>
    </submittedName>
</protein>
<dbReference type="STRING" id="1796497.GCE9029_00833"/>
<dbReference type="SUPFAM" id="SSF52788">
    <property type="entry name" value="Phosphotyrosine protein phosphatases I"/>
    <property type="match status" value="1"/>
</dbReference>
<organism evidence="2 3">
    <name type="scientific">Grimontia celer</name>
    <dbReference type="NCBI Taxonomy" id="1796497"/>
    <lineage>
        <taxon>Bacteria</taxon>
        <taxon>Pseudomonadati</taxon>
        <taxon>Pseudomonadota</taxon>
        <taxon>Gammaproteobacteria</taxon>
        <taxon>Vibrionales</taxon>
        <taxon>Vibrionaceae</taxon>
        <taxon>Grimontia</taxon>
    </lineage>
</organism>
<evidence type="ECO:0000259" key="1">
    <source>
        <dbReference type="SMART" id="SM00226"/>
    </source>
</evidence>
<accession>A0A128EV35</accession>
<reference evidence="3" key="1">
    <citation type="submission" date="2016-02" db="EMBL/GenBank/DDBJ databases">
        <authorList>
            <person name="Rodrigo-Torres Lidia"/>
            <person name="Arahal R.David."/>
        </authorList>
    </citation>
    <scope>NUCLEOTIDE SEQUENCE [LARGE SCALE GENOMIC DNA]</scope>
    <source>
        <strain evidence="3">CECT 9029</strain>
    </source>
</reference>
<dbReference type="Proteomes" id="UP000071641">
    <property type="component" value="Unassembled WGS sequence"/>
</dbReference>
<dbReference type="InterPro" id="IPR023485">
    <property type="entry name" value="Ptyr_pPase"/>
</dbReference>
<evidence type="ECO:0000313" key="2">
    <source>
        <dbReference type="EMBL" id="CZF78433.1"/>
    </source>
</evidence>
<dbReference type="AlphaFoldDB" id="A0A128EV35"/>
<name>A0A128EV35_9GAMM</name>
<gene>
    <name evidence="2" type="ORF">GCE9029_00833</name>
</gene>
<dbReference type="InterPro" id="IPR036196">
    <property type="entry name" value="Ptyr_pPase_sf"/>
</dbReference>